<organism evidence="2 3">
    <name type="scientific">Paenibacillus vortex V453</name>
    <dbReference type="NCBI Taxonomy" id="715225"/>
    <lineage>
        <taxon>Bacteria</taxon>
        <taxon>Bacillati</taxon>
        <taxon>Bacillota</taxon>
        <taxon>Bacilli</taxon>
        <taxon>Bacillales</taxon>
        <taxon>Paenibacillaceae</taxon>
        <taxon>Paenibacillus</taxon>
    </lineage>
</organism>
<keyword evidence="3" id="KW-1185">Reference proteome</keyword>
<dbReference type="PROSITE" id="PS51736">
    <property type="entry name" value="RECOMBINASES_3"/>
    <property type="match status" value="1"/>
</dbReference>
<dbReference type="EMBL" id="ADHJ01000041">
    <property type="protein sequence ID" value="EFU39339.1"/>
    <property type="molecule type" value="Genomic_DNA"/>
</dbReference>
<evidence type="ECO:0000259" key="1">
    <source>
        <dbReference type="PROSITE" id="PS51736"/>
    </source>
</evidence>
<reference evidence="2 3" key="1">
    <citation type="journal article" date="2010" name="BMC Genomics">
        <title>Genome sequence of the pattern forming Paenibacillus vortex bacterium reveals potential for thriving in complex environments.</title>
        <authorList>
            <person name="Sirota-Madi A."/>
            <person name="Olender T."/>
            <person name="Helman Y."/>
            <person name="Ingham C."/>
            <person name="Brainis I."/>
            <person name="Roth D."/>
            <person name="Hagi E."/>
            <person name="Brodsky L."/>
            <person name="Leshkowitz D."/>
            <person name="Galatenko V."/>
            <person name="Nikolaev V."/>
            <person name="Mugasimangalam R.C."/>
            <person name="Bransburg-Zabary S."/>
            <person name="Gutnick D.L."/>
            <person name="Lancet D."/>
            <person name="Ben-Jacob E."/>
        </authorList>
    </citation>
    <scope>NUCLEOTIDE SEQUENCE [LARGE SCALE GENOMIC DNA]</scope>
    <source>
        <strain evidence="2 3">V453</strain>
    </source>
</reference>
<gene>
    <name evidence="2" type="ORF">PVOR_25318</name>
</gene>
<dbReference type="GO" id="GO:0003677">
    <property type="term" value="F:DNA binding"/>
    <property type="evidence" value="ECO:0007669"/>
    <property type="project" value="InterPro"/>
</dbReference>
<accession>A0A2R9SPN8</accession>
<dbReference type="AlphaFoldDB" id="A0A2R9SPN8"/>
<feature type="domain" description="Resolvase/invertase-type recombinase catalytic" evidence="1">
    <location>
        <begin position="1"/>
        <end position="57"/>
    </location>
</feature>
<proteinExistence type="predicted"/>
<sequence>MVIDIPILDTRKYQEFEGIGQLIMDLVLQILSWLAEEERNGIKQAQAEGITEAKKKGSTWGGHK</sequence>
<dbReference type="GO" id="GO:0000150">
    <property type="term" value="F:DNA strand exchange activity"/>
    <property type="evidence" value="ECO:0007669"/>
    <property type="project" value="InterPro"/>
</dbReference>
<evidence type="ECO:0000313" key="2">
    <source>
        <dbReference type="EMBL" id="EFU39339.1"/>
    </source>
</evidence>
<comment type="caution">
    <text evidence="2">The sequence shown here is derived from an EMBL/GenBank/DDBJ whole genome shotgun (WGS) entry which is preliminary data.</text>
</comment>
<dbReference type="KEGG" id="pvo:PVOR_25318"/>
<protein>
    <submittedName>
        <fullName evidence="2">Recombinase</fullName>
    </submittedName>
</protein>
<dbReference type="InterPro" id="IPR006119">
    <property type="entry name" value="Resolv_N"/>
</dbReference>
<evidence type="ECO:0000313" key="3">
    <source>
        <dbReference type="Proteomes" id="UP000003094"/>
    </source>
</evidence>
<dbReference type="Proteomes" id="UP000003094">
    <property type="component" value="Unassembled WGS sequence"/>
</dbReference>
<name>A0A2R9SPN8_9BACL</name>